<feature type="region of interest" description="Disordered" evidence="1">
    <location>
        <begin position="24"/>
        <end position="81"/>
    </location>
</feature>
<dbReference type="HOGENOM" id="CLU_1541207_0_0_1"/>
<dbReference type="AlphaFoldDB" id="A0A022VLL1"/>
<organism evidence="2">
    <name type="scientific">Trichophyton rubrum CBS 288.86</name>
    <dbReference type="NCBI Taxonomy" id="1215330"/>
    <lineage>
        <taxon>Eukaryota</taxon>
        <taxon>Fungi</taxon>
        <taxon>Dikarya</taxon>
        <taxon>Ascomycota</taxon>
        <taxon>Pezizomycotina</taxon>
        <taxon>Eurotiomycetes</taxon>
        <taxon>Eurotiomycetidae</taxon>
        <taxon>Onygenales</taxon>
        <taxon>Arthrodermataceae</taxon>
        <taxon>Trichophyton</taxon>
    </lineage>
</organism>
<feature type="compositionally biased region" description="Basic and acidic residues" evidence="1">
    <location>
        <begin position="30"/>
        <end position="39"/>
    </location>
</feature>
<evidence type="ECO:0000313" key="2">
    <source>
        <dbReference type="EMBL" id="EZF47192.1"/>
    </source>
</evidence>
<dbReference type="Proteomes" id="UP000023758">
    <property type="component" value="Unassembled WGS sequence"/>
</dbReference>
<sequence length="174" mass="18710">MTPISGVMISSRRQNFLFREVIDDVSQVPDHVKDTDKPESTTPNKNVSKKGDAKANGKGNANHDGKENARVDGKGDANEDKQRLQAAMSSLTIAFVASQTAATRLADATAAVTTTSALTPAWAAVERLATDTELDNVRKDTTWVKKGATLQSALAMSDEVLAERIDSMVHDKKI</sequence>
<evidence type="ECO:0000256" key="1">
    <source>
        <dbReference type="SAM" id="MobiDB-lite"/>
    </source>
</evidence>
<name>A0A022VLL1_TRIRU</name>
<reference evidence="2" key="1">
    <citation type="submission" date="2014-02" db="EMBL/GenBank/DDBJ databases">
        <title>The Genome Sequence of Trichophyton rubrum (morphotype fischeri) CBS 288.86.</title>
        <authorList>
            <consortium name="The Broad Institute Genomics Platform"/>
            <person name="Cuomo C.A."/>
            <person name="White T.C."/>
            <person name="Graser Y."/>
            <person name="Martinez-Rossi N."/>
            <person name="Heitman J."/>
            <person name="Young S.K."/>
            <person name="Zeng Q."/>
            <person name="Gargeya S."/>
            <person name="Abouelleil A."/>
            <person name="Alvarado L."/>
            <person name="Chapman S.B."/>
            <person name="Gainer-Dewar J."/>
            <person name="Goldberg J."/>
            <person name="Griggs A."/>
            <person name="Gujja S."/>
            <person name="Hansen M."/>
            <person name="Howarth C."/>
            <person name="Imamovic A."/>
            <person name="Larimer J."/>
            <person name="Martinez D."/>
            <person name="Murphy C."/>
            <person name="Pearson M.D."/>
            <person name="Persinoti G."/>
            <person name="Poon T."/>
            <person name="Priest M."/>
            <person name="Roberts A.D."/>
            <person name="Saif S."/>
            <person name="Shea T.D."/>
            <person name="Sykes S.N."/>
            <person name="Wortman J."/>
            <person name="Nusbaum C."/>
            <person name="Birren B."/>
        </authorList>
    </citation>
    <scope>NUCLEOTIDE SEQUENCE [LARGE SCALE GENOMIC DNA]</scope>
    <source>
        <strain evidence="2">CBS 288.86</strain>
    </source>
</reference>
<protein>
    <submittedName>
        <fullName evidence="2">Uncharacterized protein</fullName>
    </submittedName>
</protein>
<gene>
    <name evidence="2" type="ORF">H103_08977</name>
</gene>
<accession>A0A022VLL1</accession>
<dbReference type="EMBL" id="KK207950">
    <property type="protein sequence ID" value="EZF47192.1"/>
    <property type="molecule type" value="Genomic_DNA"/>
</dbReference>
<proteinExistence type="predicted"/>
<feature type="compositionally biased region" description="Basic and acidic residues" evidence="1">
    <location>
        <begin position="49"/>
        <end position="81"/>
    </location>
</feature>